<dbReference type="InterPro" id="IPR036273">
    <property type="entry name" value="CRAL/TRIO_N_dom_sf"/>
</dbReference>
<dbReference type="GO" id="GO:1902936">
    <property type="term" value="F:phosphatidylinositol bisphosphate binding"/>
    <property type="evidence" value="ECO:0007669"/>
    <property type="project" value="TreeGrafter"/>
</dbReference>
<gene>
    <name evidence="4" type="primary">LOC110975334</name>
</gene>
<feature type="region of interest" description="Disordered" evidence="1">
    <location>
        <begin position="344"/>
        <end position="378"/>
    </location>
</feature>
<dbReference type="CDD" id="cd00170">
    <property type="entry name" value="SEC14"/>
    <property type="match status" value="1"/>
</dbReference>
<dbReference type="InterPro" id="IPR011074">
    <property type="entry name" value="CRAL/TRIO_N_dom"/>
</dbReference>
<dbReference type="Pfam" id="PF03765">
    <property type="entry name" value="CRAL_TRIO_N"/>
    <property type="match status" value="1"/>
</dbReference>
<organism evidence="3 4">
    <name type="scientific">Acanthaster planci</name>
    <name type="common">Crown-of-thorns starfish</name>
    <dbReference type="NCBI Taxonomy" id="133434"/>
    <lineage>
        <taxon>Eukaryota</taxon>
        <taxon>Metazoa</taxon>
        <taxon>Echinodermata</taxon>
        <taxon>Eleutherozoa</taxon>
        <taxon>Asterozoa</taxon>
        <taxon>Asteroidea</taxon>
        <taxon>Valvatacea</taxon>
        <taxon>Valvatida</taxon>
        <taxon>Acanthasteridae</taxon>
        <taxon>Acanthaster</taxon>
    </lineage>
</organism>
<dbReference type="KEGG" id="aplc:110975334"/>
<dbReference type="PANTHER" id="PTHR10174">
    <property type="entry name" value="ALPHA-TOCOPHEROL TRANSFER PROTEIN-RELATED"/>
    <property type="match status" value="1"/>
</dbReference>
<evidence type="ECO:0000313" key="3">
    <source>
        <dbReference type="Proteomes" id="UP000694845"/>
    </source>
</evidence>
<dbReference type="OrthoDB" id="75724at2759"/>
<dbReference type="AlphaFoldDB" id="A0A8B7XU32"/>
<dbReference type="SMART" id="SM01100">
    <property type="entry name" value="CRAL_TRIO_N"/>
    <property type="match status" value="1"/>
</dbReference>
<feature type="domain" description="CRAL-TRIO" evidence="2">
    <location>
        <begin position="162"/>
        <end position="323"/>
    </location>
</feature>
<reference evidence="4" key="1">
    <citation type="submission" date="2025-08" db="UniProtKB">
        <authorList>
            <consortium name="RefSeq"/>
        </authorList>
    </citation>
    <scope>IDENTIFICATION</scope>
</reference>
<evidence type="ECO:0000259" key="2">
    <source>
        <dbReference type="PROSITE" id="PS50191"/>
    </source>
</evidence>
<dbReference type="Gene3D" id="1.20.5.1200">
    <property type="entry name" value="Alpha-tocopherol transfer"/>
    <property type="match status" value="1"/>
</dbReference>
<dbReference type="RefSeq" id="XP_022083426.1">
    <property type="nucleotide sequence ID" value="XM_022227734.1"/>
</dbReference>
<sequence length="378" mass="42703">MPSSSFCILNVFCLQQALSPFDKPPLLRCLQTNGQTVLRMNNSTAQHQGQNGAVSKTQEASQAACNARVVILYKCSLSPQLRKRAETELGENHLVRKLAFEALRHQMRTRPDIHFAQDERFLLRFLRAKKFEVDRAFKALVKYYELHKKHPDFFQDYKKSSIKHVLDDGFPMVLSSPDPEGRPIVALRTINWDTNNYGAVDIVKALFMVMEDLMEAEEAQITGINLLVDLEGMGTQHVMQMGPNLARKVTSIFQNCVPVRLTGIHFVNEPVVFDAAFTILKAFMADKMKQRVKVHGRDFGSLHQHFPASILPSDWGGSLGRYSNVDWRDRFLAQDRDFAPAADEGILQHAKKSKGHSKKDSLGSSKKLFKKDSGKGTT</sequence>
<dbReference type="PANTHER" id="PTHR10174:SF130">
    <property type="entry name" value="ALPHA-TOCOPHEROL TRANSFER PROTEIN-LIKE"/>
    <property type="match status" value="1"/>
</dbReference>
<dbReference type="GeneID" id="110975334"/>
<dbReference type="SUPFAM" id="SSF46938">
    <property type="entry name" value="CRAL/TRIO N-terminal domain"/>
    <property type="match status" value="1"/>
</dbReference>
<dbReference type="Pfam" id="PF00650">
    <property type="entry name" value="CRAL_TRIO"/>
    <property type="match status" value="1"/>
</dbReference>
<dbReference type="Proteomes" id="UP000694845">
    <property type="component" value="Unplaced"/>
</dbReference>
<proteinExistence type="predicted"/>
<dbReference type="InterPro" id="IPR036865">
    <property type="entry name" value="CRAL-TRIO_dom_sf"/>
</dbReference>
<dbReference type="GO" id="GO:0016020">
    <property type="term" value="C:membrane"/>
    <property type="evidence" value="ECO:0007669"/>
    <property type="project" value="TreeGrafter"/>
</dbReference>
<name>A0A8B7XU32_ACAPL</name>
<keyword evidence="3" id="KW-1185">Reference proteome</keyword>
<dbReference type="SMART" id="SM00516">
    <property type="entry name" value="SEC14"/>
    <property type="match status" value="1"/>
</dbReference>
<evidence type="ECO:0000313" key="4">
    <source>
        <dbReference type="RefSeq" id="XP_022083426.1"/>
    </source>
</evidence>
<dbReference type="Gene3D" id="1.10.8.20">
    <property type="entry name" value="N-terminal domain of phosphatidylinositol transfer protein sec14p"/>
    <property type="match status" value="1"/>
</dbReference>
<evidence type="ECO:0000256" key="1">
    <source>
        <dbReference type="SAM" id="MobiDB-lite"/>
    </source>
</evidence>
<dbReference type="SUPFAM" id="SSF52087">
    <property type="entry name" value="CRAL/TRIO domain"/>
    <property type="match status" value="1"/>
</dbReference>
<dbReference type="InterPro" id="IPR001251">
    <property type="entry name" value="CRAL-TRIO_dom"/>
</dbReference>
<dbReference type="Gene3D" id="3.40.525.10">
    <property type="entry name" value="CRAL-TRIO lipid binding domain"/>
    <property type="match status" value="1"/>
</dbReference>
<protein>
    <submittedName>
        <fullName evidence="4">Alpha-tocopherol transfer protein-like isoform X1</fullName>
    </submittedName>
</protein>
<dbReference type="CTD" id="79183"/>
<dbReference type="PRINTS" id="PR00180">
    <property type="entry name" value="CRETINALDHBP"/>
</dbReference>
<dbReference type="PROSITE" id="PS50191">
    <property type="entry name" value="CRAL_TRIO"/>
    <property type="match status" value="1"/>
</dbReference>
<accession>A0A8B7XU32</accession>